<organism evidence="2">
    <name type="scientific">Tanacetum cinerariifolium</name>
    <name type="common">Dalmatian daisy</name>
    <name type="synonym">Chrysanthemum cinerariifolium</name>
    <dbReference type="NCBI Taxonomy" id="118510"/>
    <lineage>
        <taxon>Eukaryota</taxon>
        <taxon>Viridiplantae</taxon>
        <taxon>Streptophyta</taxon>
        <taxon>Embryophyta</taxon>
        <taxon>Tracheophyta</taxon>
        <taxon>Spermatophyta</taxon>
        <taxon>Magnoliopsida</taxon>
        <taxon>eudicotyledons</taxon>
        <taxon>Gunneridae</taxon>
        <taxon>Pentapetalae</taxon>
        <taxon>asterids</taxon>
        <taxon>campanulids</taxon>
        <taxon>Asterales</taxon>
        <taxon>Asteraceae</taxon>
        <taxon>Asteroideae</taxon>
        <taxon>Anthemideae</taxon>
        <taxon>Anthemidinae</taxon>
        <taxon>Tanacetum</taxon>
    </lineage>
</organism>
<feature type="region of interest" description="Disordered" evidence="1">
    <location>
        <begin position="194"/>
        <end position="246"/>
    </location>
</feature>
<feature type="compositionally biased region" description="Basic residues" evidence="1">
    <location>
        <begin position="218"/>
        <end position="227"/>
    </location>
</feature>
<evidence type="ECO:0000313" key="2">
    <source>
        <dbReference type="EMBL" id="GEX30484.1"/>
    </source>
</evidence>
<dbReference type="EMBL" id="BKCJ010100610">
    <property type="protein sequence ID" value="GEX30484.1"/>
    <property type="molecule type" value="Genomic_DNA"/>
</dbReference>
<dbReference type="PANTHER" id="PTHR11439">
    <property type="entry name" value="GAG-POL-RELATED RETROTRANSPOSON"/>
    <property type="match status" value="1"/>
</dbReference>
<reference evidence="2" key="1">
    <citation type="journal article" date="2019" name="Sci. Rep.">
        <title>Draft genome of Tanacetum cinerariifolium, the natural source of mosquito coil.</title>
        <authorList>
            <person name="Yamashiro T."/>
            <person name="Shiraishi A."/>
            <person name="Satake H."/>
            <person name="Nakayama K."/>
        </authorList>
    </citation>
    <scope>NUCLEOTIDE SEQUENCE</scope>
</reference>
<dbReference type="PANTHER" id="PTHR11439:SF495">
    <property type="entry name" value="REVERSE TRANSCRIPTASE, RNA-DEPENDENT DNA POLYMERASE-RELATED"/>
    <property type="match status" value="1"/>
</dbReference>
<feature type="compositionally biased region" description="Polar residues" evidence="1">
    <location>
        <begin position="207"/>
        <end position="217"/>
    </location>
</feature>
<accession>A0A699H3S2</accession>
<comment type="caution">
    <text evidence="2">The sequence shown here is derived from an EMBL/GenBank/DDBJ whole genome shotgun (WGS) entry which is preliminary data.</text>
</comment>
<sequence length="290" mass="32627">MGELTFFLVLQVKQKNDGIFISQDKYVAKILKKFKFTKVKNASTPMETQKPLIKDEDGEEVDVHIYRYQVNPMVSHLYAVKRIFRYLKGQPKLGLWYPKDSPFDLVSYTDSDYVGASLDRKSTTGGIINIVIIVKIAMFWSTAMAKTINGKARIHACVDGKKKIFRNMRRVGKGFSGRVTPLFPTMVVQSELGEGSSMPIDPYHTPTILQSSSSQPQKTHKPRKPIRKVTQADSGGGPRYQEAIGDTIAQTRVESFKDEETLGEDAFKQGRIEAIDQDEDIALVNDQDDA</sequence>
<gene>
    <name evidence="2" type="ORF">Tci_302459</name>
</gene>
<protein>
    <submittedName>
        <fullName evidence="2">Uncharacterized protein</fullName>
    </submittedName>
</protein>
<name>A0A699H3S2_TANCI</name>
<dbReference type="AlphaFoldDB" id="A0A699H3S2"/>
<evidence type="ECO:0000256" key="1">
    <source>
        <dbReference type="SAM" id="MobiDB-lite"/>
    </source>
</evidence>
<proteinExistence type="predicted"/>